<organism evidence="1 2">
    <name type="scientific">Streptomyces purpureus</name>
    <dbReference type="NCBI Taxonomy" id="1951"/>
    <lineage>
        <taxon>Bacteria</taxon>
        <taxon>Bacillati</taxon>
        <taxon>Actinomycetota</taxon>
        <taxon>Actinomycetes</taxon>
        <taxon>Kitasatosporales</taxon>
        <taxon>Streptomycetaceae</taxon>
        <taxon>Streptomyces</taxon>
    </lineage>
</organism>
<name>A0A918LML8_9ACTN</name>
<evidence type="ECO:0000313" key="1">
    <source>
        <dbReference type="EMBL" id="GGT20290.1"/>
    </source>
</evidence>
<sequence length="186" mass="20987">MNVDRSSWDGAVRHLYEDAFCCMVTGPRCHEDWRSDVLAVMRRPVPDPRGWLTLDDTAEDPEREVRPAYPFRVFTAEELGERLFPITHASAEELLLALTDDSCTLQNVRRFGESMDELRVLARTVLARYGTDFACYTNITDASDAGVIDFTTSGRSWVQLSEYADDAVLVVVSEDEVGLFATFGDY</sequence>
<reference evidence="1" key="2">
    <citation type="submission" date="2020-09" db="EMBL/GenBank/DDBJ databases">
        <authorList>
            <person name="Sun Q."/>
            <person name="Ohkuma M."/>
        </authorList>
    </citation>
    <scope>NUCLEOTIDE SEQUENCE</scope>
    <source>
        <strain evidence="1">JCM 3172</strain>
    </source>
</reference>
<evidence type="ECO:0000313" key="2">
    <source>
        <dbReference type="Proteomes" id="UP000619486"/>
    </source>
</evidence>
<reference evidence="1" key="1">
    <citation type="journal article" date="2014" name="Int. J. Syst. Evol. Microbiol.">
        <title>Complete genome sequence of Corynebacterium casei LMG S-19264T (=DSM 44701T), isolated from a smear-ripened cheese.</title>
        <authorList>
            <consortium name="US DOE Joint Genome Institute (JGI-PGF)"/>
            <person name="Walter F."/>
            <person name="Albersmeier A."/>
            <person name="Kalinowski J."/>
            <person name="Ruckert C."/>
        </authorList>
    </citation>
    <scope>NUCLEOTIDE SEQUENCE</scope>
    <source>
        <strain evidence="1">JCM 3172</strain>
    </source>
</reference>
<accession>A0A918LML8</accession>
<dbReference type="EMBL" id="BMQQ01000003">
    <property type="protein sequence ID" value="GGT20290.1"/>
    <property type="molecule type" value="Genomic_DNA"/>
</dbReference>
<gene>
    <name evidence="1" type="ORF">GCM10014713_11330</name>
</gene>
<proteinExistence type="predicted"/>
<dbReference type="Proteomes" id="UP000619486">
    <property type="component" value="Unassembled WGS sequence"/>
</dbReference>
<dbReference type="AlphaFoldDB" id="A0A918LML8"/>
<protein>
    <submittedName>
        <fullName evidence="1">Uncharacterized protein</fullName>
    </submittedName>
</protein>
<dbReference type="RefSeq" id="WP_019888032.1">
    <property type="nucleotide sequence ID" value="NZ_BMQQ01000003.1"/>
</dbReference>
<comment type="caution">
    <text evidence="1">The sequence shown here is derived from an EMBL/GenBank/DDBJ whole genome shotgun (WGS) entry which is preliminary data.</text>
</comment>
<keyword evidence="2" id="KW-1185">Reference proteome</keyword>